<evidence type="ECO:0000256" key="2">
    <source>
        <dbReference type="SAM" id="MobiDB-lite"/>
    </source>
</evidence>
<dbReference type="InterPro" id="IPR011990">
    <property type="entry name" value="TPR-like_helical_dom_sf"/>
</dbReference>
<dbReference type="AlphaFoldDB" id="A0A7S1S2U5"/>
<dbReference type="Gene3D" id="1.25.40.10">
    <property type="entry name" value="Tetratricopeptide repeat domain"/>
    <property type="match status" value="2"/>
</dbReference>
<evidence type="ECO:0000313" key="3">
    <source>
        <dbReference type="EMBL" id="CAD9183126.1"/>
    </source>
</evidence>
<dbReference type="PROSITE" id="PS51375">
    <property type="entry name" value="PPR"/>
    <property type="match status" value="1"/>
</dbReference>
<dbReference type="Pfam" id="PF01535">
    <property type="entry name" value="PPR"/>
    <property type="match status" value="2"/>
</dbReference>
<reference evidence="3" key="1">
    <citation type="submission" date="2021-01" db="EMBL/GenBank/DDBJ databases">
        <authorList>
            <person name="Corre E."/>
            <person name="Pelletier E."/>
            <person name="Niang G."/>
            <person name="Scheremetjew M."/>
            <person name="Finn R."/>
            <person name="Kale V."/>
            <person name="Holt S."/>
            <person name="Cochrane G."/>
            <person name="Meng A."/>
            <person name="Brown T."/>
            <person name="Cohen L."/>
        </authorList>
    </citation>
    <scope>NUCLEOTIDE SEQUENCE</scope>
    <source>
        <strain evidence="3">OF101</strain>
    </source>
</reference>
<evidence type="ECO:0008006" key="4">
    <source>
        <dbReference type="Google" id="ProtNLM"/>
    </source>
</evidence>
<evidence type="ECO:0000256" key="1">
    <source>
        <dbReference type="PROSITE-ProRule" id="PRU00708"/>
    </source>
</evidence>
<sequence>MDNSCVPSEASFFGVISSLCQLGSVQRAEELTLQMMRQRVRPGKELFNMLIRMFSDHHDAPKVEEWLLNAGQSGWTPEQAAFDAVVLLYADVDALKAEEWLSRGQQTEYRLPDECYGAVVQAFLRLGNSSKVNEWLSRMLGENRVPSDSLLREVISLHIETGDIPRAEAWLTQLAGRSSASVDGLRTALFDAAMRAGDIVYAERQLAALSEADAERTMQAVSALMERGDAARAKVLCERYRSLGGTPTLEICNALLYTCAATGDADGAERAIRALASVEPVSESQAVLLRRAMGEERAADLLEELGDDDSTLPPSSAQLDQQAPGQAPGLHRERSPTTLPLVQQASSGGPKAAVAERGAGKKTSTPSSAGNRAAAKASSATSASAKAQARRGPTTSAAGGASVSRPRPMR</sequence>
<organism evidence="3">
    <name type="scientific">Alexandrium catenella</name>
    <name type="common">Red tide dinoflagellate</name>
    <name type="synonym">Gonyaulax catenella</name>
    <dbReference type="NCBI Taxonomy" id="2925"/>
    <lineage>
        <taxon>Eukaryota</taxon>
        <taxon>Sar</taxon>
        <taxon>Alveolata</taxon>
        <taxon>Dinophyceae</taxon>
        <taxon>Gonyaulacales</taxon>
        <taxon>Pyrocystaceae</taxon>
        <taxon>Alexandrium</taxon>
    </lineage>
</organism>
<feature type="compositionally biased region" description="Low complexity" evidence="2">
    <location>
        <begin position="367"/>
        <end position="387"/>
    </location>
</feature>
<dbReference type="PANTHER" id="PTHR46862:SF3">
    <property type="entry name" value="OS07G0661900 PROTEIN"/>
    <property type="match status" value="1"/>
</dbReference>
<protein>
    <recommendedName>
        <fullName evidence="4">Pentacotripeptide-repeat region of PRORP domain-containing protein</fullName>
    </recommendedName>
</protein>
<proteinExistence type="predicted"/>
<name>A0A7S1S2U5_ALECA</name>
<gene>
    <name evidence="3" type="ORF">ACAT0790_LOCUS59898</name>
</gene>
<feature type="compositionally biased region" description="Polar residues" evidence="2">
    <location>
        <begin position="312"/>
        <end position="324"/>
    </location>
</feature>
<accession>A0A7S1S2U5</accession>
<feature type="compositionally biased region" description="Polar residues" evidence="2">
    <location>
        <begin position="336"/>
        <end position="347"/>
    </location>
</feature>
<feature type="region of interest" description="Disordered" evidence="2">
    <location>
        <begin position="306"/>
        <end position="410"/>
    </location>
</feature>
<dbReference type="InterPro" id="IPR002885">
    <property type="entry name" value="PPR_rpt"/>
</dbReference>
<dbReference type="EMBL" id="HBGE01100586">
    <property type="protein sequence ID" value="CAD9183126.1"/>
    <property type="molecule type" value="Transcribed_RNA"/>
</dbReference>
<feature type="repeat" description="PPR" evidence="1">
    <location>
        <begin position="8"/>
        <end position="42"/>
    </location>
</feature>
<dbReference type="PANTHER" id="PTHR46862">
    <property type="entry name" value="OS07G0661900 PROTEIN"/>
    <property type="match status" value="1"/>
</dbReference>